<feature type="region of interest" description="Disordered" evidence="1">
    <location>
        <begin position="37"/>
        <end position="77"/>
    </location>
</feature>
<evidence type="ECO:0000256" key="2">
    <source>
        <dbReference type="SAM" id="SignalP"/>
    </source>
</evidence>
<keyword evidence="4" id="KW-1185">Reference proteome</keyword>
<evidence type="ECO:0000256" key="1">
    <source>
        <dbReference type="SAM" id="MobiDB-lite"/>
    </source>
</evidence>
<name>A0A8S9ZFM2_9BILA</name>
<protein>
    <submittedName>
        <fullName evidence="3">Uncharacterized protein</fullName>
    </submittedName>
</protein>
<dbReference type="AlphaFoldDB" id="A0A8S9ZFM2"/>
<feature type="signal peptide" evidence="2">
    <location>
        <begin position="1"/>
        <end position="26"/>
    </location>
</feature>
<organism evidence="3 4">
    <name type="scientific">Meloidogyne graminicola</name>
    <dbReference type="NCBI Taxonomy" id="189291"/>
    <lineage>
        <taxon>Eukaryota</taxon>
        <taxon>Metazoa</taxon>
        <taxon>Ecdysozoa</taxon>
        <taxon>Nematoda</taxon>
        <taxon>Chromadorea</taxon>
        <taxon>Rhabditida</taxon>
        <taxon>Tylenchina</taxon>
        <taxon>Tylenchomorpha</taxon>
        <taxon>Tylenchoidea</taxon>
        <taxon>Meloidogynidae</taxon>
        <taxon>Meloidogyninae</taxon>
        <taxon>Meloidogyne</taxon>
    </lineage>
</organism>
<sequence>MLNFEKKMFKCLKLLLFLFNLQQCCCMRRDNRIHDLDQRSPFTTGDRTEQDQTIGRRAPPATPFQQSPESSPVHESIQQYDDLIRNDWNRGYGHTFTAEELQTPEDPPEPYSDTSNYSSNYSSFAPSSAANSPQRAEYNLYNDLEQRLGNMTLYEEGESSTPITDEPNLYYTEENIQSSFGTNQPLPRSGRNGGTSPPLIPRATQARTRPYVRSRSERNLYQPNQ</sequence>
<keyword evidence="2" id="KW-0732">Signal</keyword>
<dbReference type="Proteomes" id="UP000605970">
    <property type="component" value="Unassembled WGS sequence"/>
</dbReference>
<reference evidence="3" key="1">
    <citation type="journal article" date="2020" name="Ecol. Evol.">
        <title>Genome structure and content of the rice root-knot nematode (Meloidogyne graminicola).</title>
        <authorList>
            <person name="Phan N.T."/>
            <person name="Danchin E.G.J."/>
            <person name="Klopp C."/>
            <person name="Perfus-Barbeoch L."/>
            <person name="Kozlowski D.K."/>
            <person name="Koutsovoulos G.D."/>
            <person name="Lopez-Roques C."/>
            <person name="Bouchez O."/>
            <person name="Zahm M."/>
            <person name="Besnard G."/>
            <person name="Bellafiore S."/>
        </authorList>
    </citation>
    <scope>NUCLEOTIDE SEQUENCE</scope>
    <source>
        <strain evidence="3">VN-18</strain>
    </source>
</reference>
<comment type="caution">
    <text evidence="3">The sequence shown here is derived from an EMBL/GenBank/DDBJ whole genome shotgun (WGS) entry which is preliminary data.</text>
</comment>
<evidence type="ECO:0000313" key="3">
    <source>
        <dbReference type="EMBL" id="KAF7632067.1"/>
    </source>
</evidence>
<dbReference type="EMBL" id="JABEBT010000113">
    <property type="protein sequence ID" value="KAF7632067.1"/>
    <property type="molecule type" value="Genomic_DNA"/>
</dbReference>
<proteinExistence type="predicted"/>
<accession>A0A8S9ZFM2</accession>
<gene>
    <name evidence="3" type="ORF">Mgra_00008514</name>
</gene>
<feature type="compositionally biased region" description="Low complexity" evidence="1">
    <location>
        <begin position="111"/>
        <end position="133"/>
    </location>
</feature>
<feature type="chain" id="PRO_5035947474" evidence="2">
    <location>
        <begin position="27"/>
        <end position="225"/>
    </location>
</feature>
<evidence type="ECO:0000313" key="4">
    <source>
        <dbReference type="Proteomes" id="UP000605970"/>
    </source>
</evidence>
<feature type="region of interest" description="Disordered" evidence="1">
    <location>
        <begin position="179"/>
        <end position="225"/>
    </location>
</feature>
<feature type="region of interest" description="Disordered" evidence="1">
    <location>
        <begin position="98"/>
        <end position="133"/>
    </location>
</feature>